<keyword evidence="5" id="KW-0347">Helicase</keyword>
<keyword evidence="6" id="KW-0067">ATP-binding</keyword>
<keyword evidence="4" id="KW-0378">Hydrolase</keyword>
<feature type="domain" description="Helicase ATP-binding" evidence="10">
    <location>
        <begin position="246"/>
        <end position="451"/>
    </location>
</feature>
<keyword evidence="8" id="KW-0539">Nucleus</keyword>
<dbReference type="EMBL" id="CANTFL010000416">
    <property type="protein sequence ID" value="CAI5722230.1"/>
    <property type="molecule type" value="Genomic_DNA"/>
</dbReference>
<comment type="similarity">
    <text evidence="2">Belongs to the SNF2/RAD54 helicase family.</text>
</comment>
<evidence type="ECO:0008006" key="14">
    <source>
        <dbReference type="Google" id="ProtNLM"/>
    </source>
</evidence>
<evidence type="ECO:0000256" key="3">
    <source>
        <dbReference type="ARBA" id="ARBA00022741"/>
    </source>
</evidence>
<dbReference type="GO" id="GO:0016887">
    <property type="term" value="F:ATP hydrolysis activity"/>
    <property type="evidence" value="ECO:0007669"/>
    <property type="project" value="InterPro"/>
</dbReference>
<feature type="domain" description="Helicase C-terminal" evidence="11">
    <location>
        <begin position="697"/>
        <end position="863"/>
    </location>
</feature>
<dbReference type="PANTHER" id="PTHR45797">
    <property type="entry name" value="RAD54-LIKE"/>
    <property type="match status" value="1"/>
</dbReference>
<dbReference type="InterPro" id="IPR027417">
    <property type="entry name" value="P-loop_NTPase"/>
</dbReference>
<evidence type="ECO:0000256" key="8">
    <source>
        <dbReference type="ARBA" id="ARBA00023242"/>
    </source>
</evidence>
<comment type="caution">
    <text evidence="12">The sequence shown here is derived from an EMBL/GenBank/DDBJ whole genome shotgun (WGS) entry which is preliminary data.</text>
</comment>
<dbReference type="InterPro" id="IPR014001">
    <property type="entry name" value="Helicase_ATP-bd"/>
</dbReference>
<dbReference type="InterPro" id="IPR000330">
    <property type="entry name" value="SNF2_N"/>
</dbReference>
<sequence>MSAAAEDTTIVQSRGDAQRSGEQEHEQWRSGRRAGDKEDEEREDEVDEEEGDGEEETEEESAGAGSGRIDAYFQQRSSPRTRSSSLHATKEPQAKPSKRKATQSERSKRWNRRRKIAQVMDEADLDSSTRRAREAEAKRAKRIDAILGSFSALSEDQLAVASDQQTNKKKKKKKKKGEGEEGDDDEEEEEEEEEEMALCLNQVTSEGAVPTGAEGTEDAPVFVYTDLVKKLKPHQIIGARFLWSHVAVEPEGFGCVLADFMGLGKTLQVITTVQAFLSKKMLDVDGRLQQRHKNVLILAPTICVRNWEAEIVKWLGKNETRRLGLFTLESGREKKMCDRVSVVKKWHKRGGILIMGYELYRLLVLQSSGDEKIAAGNQKHAHMIKQVYACLGNPGPDLIVLDEGHRVRNHKSKMVKALAHVKTTRRIILTGYPLQNHLEEYWTMVNFARPDYLGSLEEFKNRYVAPITNGQCIDSSEADLRLARHRAFVLTRELKPFVLRRDQQYLFKQLPPKKEFVLMCKLTDAQAQLYREFLKQGVPTRGDTEQVDVLGGYHIALAISNHPDVICDTYRRLEKEEREGANKKSKKYGGVSEIFGVEDGGNDFDPYIGGPLCNGRSSTTRRATSVAPPGSCVADNVDGNVDDAAVLDLMDAPSSAALKRKHASGAGWHRLKFAQKFVEEHVPNQLETSGKMMILMELLQACQAVGDRVIIFSQSIPTLDVIGATISKHNKCRYRHANRLTFLRIDGSTSQQDRFRQIAQFNDPEEDIDVIMISTKAGGEGINLCAGNRIIIFDVCWNPCNDSQSMCRSYRFGQTKPVFVYRFVTMGTMEKKVYDLQIRKEGVAKRIVDEKTTERKFMSSELQKYFNIKEFEDSLLHAQGKVVDDREVAMKPIPHEDTVLVDVLAKMGGIATFGATTALDDEESIATGVSDDKRCIIDWFEQETMFEEDLDQQCTPAEQKEIMESYTYFKAVKKLRSIGAHLINREGVLVKNCDYCRALNEIYPTSTTTVPIPLKIECIYCKRSMETAGAVPPSQNMASVYPCMGHFSRVSGLIPGTTLATTAPLSIPITMTHPFVPAAGASVARVLPPHMQAMFERQKRDDKAAEERRNQLIAEQNAEQRRLLFGREQAEMAVAIRRQERLAMKLKDRHLLILRRGIKGCQDLKRSAEECGATLAIEVNSQLTDIVSAMSREETLRWLKLSKLAGDVELHDDIWLRNEIAKEKGSPLRSGQSCFGSPPQSRPAVAAVTAAVHSRSSVASTPPFTSSTLNNESPQTTADSSSDCIELVESDGEGTSKTSASNGAVASGNAVAAIAPAADVIEIL</sequence>
<feature type="region of interest" description="Disordered" evidence="9">
    <location>
        <begin position="1257"/>
        <end position="1283"/>
    </location>
</feature>
<feature type="compositionally biased region" description="Acidic residues" evidence="9">
    <location>
        <begin position="37"/>
        <end position="61"/>
    </location>
</feature>
<name>A0AAV0TKG5_HYABA</name>
<dbReference type="CDD" id="cd18793">
    <property type="entry name" value="SF2_C_SNF"/>
    <property type="match status" value="1"/>
</dbReference>
<evidence type="ECO:0000259" key="11">
    <source>
        <dbReference type="PROSITE" id="PS51194"/>
    </source>
</evidence>
<dbReference type="Gene3D" id="1.20.120.850">
    <property type="entry name" value="SWI2/SNF2 ATPases, N-terminal domain"/>
    <property type="match status" value="1"/>
</dbReference>
<evidence type="ECO:0000256" key="4">
    <source>
        <dbReference type="ARBA" id="ARBA00022801"/>
    </source>
</evidence>
<evidence type="ECO:0000256" key="9">
    <source>
        <dbReference type="SAM" id="MobiDB-lite"/>
    </source>
</evidence>
<organism evidence="12 13">
    <name type="scientific">Hyaloperonospora brassicae</name>
    <name type="common">Brassica downy mildew</name>
    <name type="synonym">Peronospora brassicae</name>
    <dbReference type="NCBI Taxonomy" id="162125"/>
    <lineage>
        <taxon>Eukaryota</taxon>
        <taxon>Sar</taxon>
        <taxon>Stramenopiles</taxon>
        <taxon>Oomycota</taxon>
        <taxon>Peronosporomycetes</taxon>
        <taxon>Peronosporales</taxon>
        <taxon>Peronosporaceae</taxon>
        <taxon>Hyaloperonospora</taxon>
    </lineage>
</organism>
<dbReference type="SMART" id="SM00487">
    <property type="entry name" value="DEXDc"/>
    <property type="match status" value="1"/>
</dbReference>
<dbReference type="GO" id="GO:0005524">
    <property type="term" value="F:ATP binding"/>
    <property type="evidence" value="ECO:0007669"/>
    <property type="project" value="UniProtKB-KW"/>
</dbReference>
<evidence type="ECO:0000256" key="1">
    <source>
        <dbReference type="ARBA" id="ARBA00004123"/>
    </source>
</evidence>
<dbReference type="InterPro" id="IPR038718">
    <property type="entry name" value="SNF2-like_sf"/>
</dbReference>
<feature type="compositionally biased region" description="Acidic residues" evidence="9">
    <location>
        <begin position="180"/>
        <end position="196"/>
    </location>
</feature>
<dbReference type="GO" id="GO:0004386">
    <property type="term" value="F:helicase activity"/>
    <property type="evidence" value="ECO:0007669"/>
    <property type="project" value="UniProtKB-KW"/>
</dbReference>
<dbReference type="CDD" id="cd18007">
    <property type="entry name" value="DEXHc_ATRX-like"/>
    <property type="match status" value="1"/>
</dbReference>
<evidence type="ECO:0000259" key="10">
    <source>
        <dbReference type="PROSITE" id="PS51192"/>
    </source>
</evidence>
<dbReference type="InterPro" id="IPR001650">
    <property type="entry name" value="Helicase_C-like"/>
</dbReference>
<dbReference type="GO" id="GO:0005634">
    <property type="term" value="C:nucleus"/>
    <property type="evidence" value="ECO:0007669"/>
    <property type="project" value="UniProtKB-SubCell"/>
</dbReference>
<reference evidence="12" key="1">
    <citation type="submission" date="2022-12" db="EMBL/GenBank/DDBJ databases">
        <authorList>
            <person name="Webb A."/>
        </authorList>
    </citation>
    <scope>NUCLEOTIDE SEQUENCE</scope>
    <source>
        <strain evidence="12">Hp1</strain>
    </source>
</reference>
<evidence type="ECO:0000256" key="2">
    <source>
        <dbReference type="ARBA" id="ARBA00007025"/>
    </source>
</evidence>
<evidence type="ECO:0000256" key="6">
    <source>
        <dbReference type="ARBA" id="ARBA00022840"/>
    </source>
</evidence>
<evidence type="ECO:0000313" key="12">
    <source>
        <dbReference type="EMBL" id="CAI5722230.1"/>
    </source>
</evidence>
<dbReference type="SMART" id="SM00490">
    <property type="entry name" value="HELICc"/>
    <property type="match status" value="1"/>
</dbReference>
<dbReference type="InterPro" id="IPR049730">
    <property type="entry name" value="SNF2/RAD54-like_C"/>
</dbReference>
<dbReference type="PANTHER" id="PTHR45797:SF1">
    <property type="entry name" value="HELICASE ARIP4"/>
    <property type="match status" value="1"/>
</dbReference>
<dbReference type="PROSITE" id="PS51192">
    <property type="entry name" value="HELICASE_ATP_BIND_1"/>
    <property type="match status" value="1"/>
</dbReference>
<feature type="region of interest" description="Disordered" evidence="9">
    <location>
        <begin position="160"/>
        <end position="196"/>
    </location>
</feature>
<keyword evidence="3" id="KW-0547">Nucleotide-binding</keyword>
<protein>
    <recommendedName>
        <fullName evidence="14">Helicase C-terminal domain-containing protein</fullName>
    </recommendedName>
</protein>
<keyword evidence="7" id="KW-0238">DNA-binding</keyword>
<feature type="compositionally biased region" description="Basic residues" evidence="9">
    <location>
        <begin position="167"/>
        <end position="176"/>
    </location>
</feature>
<feature type="compositionally biased region" description="Basic and acidic residues" evidence="9">
    <location>
        <begin position="16"/>
        <end position="36"/>
    </location>
</feature>
<dbReference type="Pfam" id="PF00176">
    <property type="entry name" value="SNF2-rel_dom"/>
    <property type="match status" value="1"/>
</dbReference>
<dbReference type="Pfam" id="PF00271">
    <property type="entry name" value="Helicase_C"/>
    <property type="match status" value="1"/>
</dbReference>
<accession>A0AAV0TKG5</accession>
<dbReference type="GO" id="GO:0003677">
    <property type="term" value="F:DNA binding"/>
    <property type="evidence" value="ECO:0007669"/>
    <property type="project" value="UniProtKB-KW"/>
</dbReference>
<dbReference type="SUPFAM" id="SSF52540">
    <property type="entry name" value="P-loop containing nucleoside triphosphate hydrolases"/>
    <property type="match status" value="2"/>
</dbReference>
<proteinExistence type="inferred from homology"/>
<feature type="region of interest" description="Disordered" evidence="9">
    <location>
        <begin position="1"/>
        <end position="139"/>
    </location>
</feature>
<dbReference type="PROSITE" id="PS51194">
    <property type="entry name" value="HELICASE_CTER"/>
    <property type="match status" value="1"/>
</dbReference>
<gene>
    <name evidence="12" type="ORF">HBR001_LOCUS2818</name>
</gene>
<comment type="subcellular location">
    <subcellularLocation>
        <location evidence="1">Nucleus</location>
    </subcellularLocation>
</comment>
<evidence type="ECO:0000256" key="5">
    <source>
        <dbReference type="ARBA" id="ARBA00022806"/>
    </source>
</evidence>
<evidence type="ECO:0000313" key="13">
    <source>
        <dbReference type="Proteomes" id="UP001162031"/>
    </source>
</evidence>
<keyword evidence="13" id="KW-1185">Reference proteome</keyword>
<dbReference type="Gene3D" id="3.40.50.10810">
    <property type="entry name" value="Tandem AAA-ATPase domain"/>
    <property type="match status" value="1"/>
</dbReference>
<feature type="compositionally biased region" description="Basic and acidic residues" evidence="9">
    <location>
        <begin position="127"/>
        <end position="139"/>
    </location>
</feature>
<feature type="compositionally biased region" description="Low complexity" evidence="9">
    <location>
        <begin position="76"/>
        <end position="85"/>
    </location>
</feature>
<dbReference type="Proteomes" id="UP001162031">
    <property type="component" value="Unassembled WGS sequence"/>
</dbReference>
<dbReference type="Gene3D" id="3.40.50.300">
    <property type="entry name" value="P-loop containing nucleotide triphosphate hydrolases"/>
    <property type="match status" value="2"/>
</dbReference>
<evidence type="ECO:0000256" key="7">
    <source>
        <dbReference type="ARBA" id="ARBA00023125"/>
    </source>
</evidence>
<dbReference type="InterPro" id="IPR044574">
    <property type="entry name" value="ARIP4-like"/>
</dbReference>